<organism evidence="6 7">
    <name type="scientific">Lichenibacterium minor</name>
    <dbReference type="NCBI Taxonomy" id="2316528"/>
    <lineage>
        <taxon>Bacteria</taxon>
        <taxon>Pseudomonadati</taxon>
        <taxon>Pseudomonadota</taxon>
        <taxon>Alphaproteobacteria</taxon>
        <taxon>Hyphomicrobiales</taxon>
        <taxon>Lichenihabitantaceae</taxon>
        <taxon>Lichenibacterium</taxon>
    </lineage>
</organism>
<evidence type="ECO:0000256" key="4">
    <source>
        <dbReference type="ARBA" id="ARBA00023163"/>
    </source>
</evidence>
<dbReference type="EMBL" id="QYBB01000065">
    <property type="protein sequence ID" value="RYC29162.1"/>
    <property type="molecule type" value="Genomic_DNA"/>
</dbReference>
<dbReference type="FunFam" id="1.10.10.10:FF:000001">
    <property type="entry name" value="LysR family transcriptional regulator"/>
    <property type="match status" value="1"/>
</dbReference>
<dbReference type="InterPro" id="IPR036390">
    <property type="entry name" value="WH_DNA-bd_sf"/>
</dbReference>
<evidence type="ECO:0000259" key="5">
    <source>
        <dbReference type="PROSITE" id="PS50931"/>
    </source>
</evidence>
<evidence type="ECO:0000313" key="7">
    <source>
        <dbReference type="Proteomes" id="UP000290759"/>
    </source>
</evidence>
<evidence type="ECO:0000313" key="6">
    <source>
        <dbReference type="EMBL" id="RYC29162.1"/>
    </source>
</evidence>
<gene>
    <name evidence="6" type="ORF">D3273_25380</name>
</gene>
<dbReference type="InterPro" id="IPR005119">
    <property type="entry name" value="LysR_subst-bd"/>
</dbReference>
<dbReference type="GO" id="GO:0006351">
    <property type="term" value="P:DNA-templated transcription"/>
    <property type="evidence" value="ECO:0007669"/>
    <property type="project" value="TreeGrafter"/>
</dbReference>
<evidence type="ECO:0000256" key="1">
    <source>
        <dbReference type="ARBA" id="ARBA00009437"/>
    </source>
</evidence>
<dbReference type="OrthoDB" id="9793571at2"/>
<dbReference type="PANTHER" id="PTHR30537:SF58">
    <property type="entry name" value="HTH-TYPE TRANSCRIPTIONAL REGULATOR PERR"/>
    <property type="match status" value="1"/>
</dbReference>
<keyword evidence="2" id="KW-0805">Transcription regulation</keyword>
<dbReference type="PROSITE" id="PS50931">
    <property type="entry name" value="HTH_LYSR"/>
    <property type="match status" value="1"/>
</dbReference>
<dbReference type="RefSeq" id="WP_129229754.1">
    <property type="nucleotide sequence ID" value="NZ_QYBB01000065.1"/>
</dbReference>
<dbReference type="InterPro" id="IPR000847">
    <property type="entry name" value="LysR_HTH_N"/>
</dbReference>
<name>A0A4Q2TYG9_9HYPH</name>
<sequence length="297" mass="32053">MLRNLSLSAVRAFEAAARNGSFRAAAQELNLSPSAVSHAVMNLEQALGTSLFERTGRMVRLSPDGETLMRHVGAAFEQLRIGVESVTNRGHQLLRLHCAPSFAAQCLVPRLAAFLAAHPDIGVRLAASTDYPLLGSDEFDADIVYGPVRGEGLEALSLGEETVTPLCAPSLGEKLRSPEDLFRLVLIQSDRKLVRWPDWFAENGFAAQQGGSGMRFDRSFLAIAAAADGLGVALESTRLAERELATGRLVAPLIGSARNIRYVGHRLVYPKAGAKRRTVRVFAEWLAAELGEPAPLT</sequence>
<dbReference type="Gene3D" id="3.40.190.10">
    <property type="entry name" value="Periplasmic binding protein-like II"/>
    <property type="match status" value="2"/>
</dbReference>
<dbReference type="FunFam" id="3.40.190.10:FF:000017">
    <property type="entry name" value="Glycine cleavage system transcriptional activator"/>
    <property type="match status" value="1"/>
</dbReference>
<dbReference type="PRINTS" id="PR00039">
    <property type="entry name" value="HTHLYSR"/>
</dbReference>
<dbReference type="GO" id="GO:0003700">
    <property type="term" value="F:DNA-binding transcription factor activity"/>
    <property type="evidence" value="ECO:0007669"/>
    <property type="project" value="InterPro"/>
</dbReference>
<dbReference type="Gene3D" id="1.10.10.10">
    <property type="entry name" value="Winged helix-like DNA-binding domain superfamily/Winged helix DNA-binding domain"/>
    <property type="match status" value="1"/>
</dbReference>
<evidence type="ECO:0000256" key="3">
    <source>
        <dbReference type="ARBA" id="ARBA00023125"/>
    </source>
</evidence>
<dbReference type="CDD" id="cd08432">
    <property type="entry name" value="PBP2_GcdR_TrpI_HvrB_AmpR_like"/>
    <property type="match status" value="1"/>
</dbReference>
<dbReference type="AlphaFoldDB" id="A0A4Q2TYG9"/>
<dbReference type="SUPFAM" id="SSF53850">
    <property type="entry name" value="Periplasmic binding protein-like II"/>
    <property type="match status" value="1"/>
</dbReference>
<dbReference type="Pfam" id="PF00126">
    <property type="entry name" value="HTH_1"/>
    <property type="match status" value="1"/>
</dbReference>
<reference evidence="6 7" key="2">
    <citation type="submission" date="2019-02" db="EMBL/GenBank/DDBJ databases">
        <title>'Lichenibacterium ramalinii' gen. nov. sp. nov., 'Lichenibacterium minor' gen. nov. sp. nov.</title>
        <authorList>
            <person name="Pankratov T."/>
        </authorList>
    </citation>
    <scope>NUCLEOTIDE SEQUENCE [LARGE SCALE GENOMIC DNA]</scope>
    <source>
        <strain evidence="6 7">RmlP026</strain>
    </source>
</reference>
<keyword evidence="4" id="KW-0804">Transcription</keyword>
<dbReference type="InterPro" id="IPR058163">
    <property type="entry name" value="LysR-type_TF_proteobact-type"/>
</dbReference>
<reference evidence="6 7" key="1">
    <citation type="submission" date="2018-12" db="EMBL/GenBank/DDBJ databases">
        <authorList>
            <person name="Grouzdev D.S."/>
            <person name="Krutkina M.S."/>
        </authorList>
    </citation>
    <scope>NUCLEOTIDE SEQUENCE [LARGE SCALE GENOMIC DNA]</scope>
    <source>
        <strain evidence="6 7">RmlP026</strain>
    </source>
</reference>
<keyword evidence="7" id="KW-1185">Reference proteome</keyword>
<feature type="domain" description="HTH lysR-type" evidence="5">
    <location>
        <begin position="5"/>
        <end position="62"/>
    </location>
</feature>
<evidence type="ECO:0000256" key="2">
    <source>
        <dbReference type="ARBA" id="ARBA00023015"/>
    </source>
</evidence>
<dbReference type="GO" id="GO:0043565">
    <property type="term" value="F:sequence-specific DNA binding"/>
    <property type="evidence" value="ECO:0007669"/>
    <property type="project" value="TreeGrafter"/>
</dbReference>
<comment type="similarity">
    <text evidence="1">Belongs to the LysR transcriptional regulatory family.</text>
</comment>
<accession>A0A4Q2TYG9</accession>
<comment type="caution">
    <text evidence="6">The sequence shown here is derived from an EMBL/GenBank/DDBJ whole genome shotgun (WGS) entry which is preliminary data.</text>
</comment>
<dbReference type="Pfam" id="PF03466">
    <property type="entry name" value="LysR_substrate"/>
    <property type="match status" value="1"/>
</dbReference>
<dbReference type="InterPro" id="IPR036388">
    <property type="entry name" value="WH-like_DNA-bd_sf"/>
</dbReference>
<dbReference type="PANTHER" id="PTHR30537">
    <property type="entry name" value="HTH-TYPE TRANSCRIPTIONAL REGULATOR"/>
    <property type="match status" value="1"/>
</dbReference>
<dbReference type="Proteomes" id="UP000290759">
    <property type="component" value="Unassembled WGS sequence"/>
</dbReference>
<proteinExistence type="inferred from homology"/>
<dbReference type="SUPFAM" id="SSF46785">
    <property type="entry name" value="Winged helix' DNA-binding domain"/>
    <property type="match status" value="1"/>
</dbReference>
<protein>
    <submittedName>
        <fullName evidence="6">LysR family transcriptional regulator</fullName>
    </submittedName>
</protein>
<keyword evidence="3" id="KW-0238">DNA-binding</keyword>